<sequence length="317" mass="36503">MDPRTKILRLAFQVLADTSDRPLRWVEQLLENWDSINELHDRLDDDLSRSLFHWYLAGQISREMGKADRFKRFRAFRGVHNEQRWQDYRSRADALMKEPGGTVSESLDEVIETNVLKGYVIEDVVQPQAGDVVFDIGSFNGNNAIQFAKLVGDTGRVYTFEPSPRLFPVVSQNCAAYPSITAVNLGVAEREKTVEFALQGSRTRPSVGNVEDPQDKAELKLTTIDSFVRKEKIRQVNFMKFDIEGSEVDALRGAVNTLRNHRPTCMVAIYHRPSDIFRIPGLIDSYGLWYSFKLRHYHWLPREMVLFAIPRHQRAGM</sequence>
<dbReference type="EMBL" id="JANAVZ010000008">
    <property type="protein sequence ID" value="MCT4334024.1"/>
    <property type="molecule type" value="Genomic_DNA"/>
</dbReference>
<dbReference type="PANTHER" id="PTHR34203:SF15">
    <property type="entry name" value="SLL1173 PROTEIN"/>
    <property type="match status" value="1"/>
</dbReference>
<dbReference type="GO" id="GO:0032259">
    <property type="term" value="P:methylation"/>
    <property type="evidence" value="ECO:0007669"/>
    <property type="project" value="UniProtKB-KW"/>
</dbReference>
<keyword evidence="2" id="KW-0808">Transferase</keyword>
<dbReference type="InterPro" id="IPR029063">
    <property type="entry name" value="SAM-dependent_MTases_sf"/>
</dbReference>
<name>A0ABT2KDY6_9RHOB</name>
<dbReference type="GO" id="GO:0008168">
    <property type="term" value="F:methyltransferase activity"/>
    <property type="evidence" value="ECO:0007669"/>
    <property type="project" value="UniProtKB-KW"/>
</dbReference>
<accession>A0ABT2KDY6</accession>
<dbReference type="InterPro" id="IPR052514">
    <property type="entry name" value="SAM-dependent_MTase"/>
</dbReference>
<dbReference type="PANTHER" id="PTHR34203">
    <property type="entry name" value="METHYLTRANSFERASE, FKBM FAMILY PROTEIN"/>
    <property type="match status" value="1"/>
</dbReference>
<keyword evidence="2" id="KW-0489">Methyltransferase</keyword>
<comment type="caution">
    <text evidence="2">The sequence shown here is derived from an EMBL/GenBank/DDBJ whole genome shotgun (WGS) entry which is preliminary data.</text>
</comment>
<gene>
    <name evidence="2" type="ORF">MU516_14250</name>
</gene>
<evidence type="ECO:0000313" key="3">
    <source>
        <dbReference type="Proteomes" id="UP001320702"/>
    </source>
</evidence>
<dbReference type="NCBIfam" id="TIGR01444">
    <property type="entry name" value="fkbM_fam"/>
    <property type="match status" value="1"/>
</dbReference>
<keyword evidence="3" id="KW-1185">Reference proteome</keyword>
<proteinExistence type="predicted"/>
<evidence type="ECO:0000313" key="2">
    <source>
        <dbReference type="EMBL" id="MCT4334024.1"/>
    </source>
</evidence>
<protein>
    <submittedName>
        <fullName evidence="2">FkbM family methyltransferase</fullName>
    </submittedName>
</protein>
<dbReference type="InterPro" id="IPR006342">
    <property type="entry name" value="FkbM_mtfrase"/>
</dbReference>
<dbReference type="Gene3D" id="3.40.50.150">
    <property type="entry name" value="Vaccinia Virus protein VP39"/>
    <property type="match status" value="1"/>
</dbReference>
<reference evidence="2 3" key="1">
    <citation type="submission" date="2022-04" db="EMBL/GenBank/DDBJ databases">
        <title>Paracoccus sp. YLB-12 draft genome sequence.</title>
        <authorList>
            <person name="Yu L."/>
        </authorList>
    </citation>
    <scope>NUCLEOTIDE SEQUENCE [LARGE SCALE GENOMIC DNA]</scope>
    <source>
        <strain evidence="2 3">YLB-12</strain>
    </source>
</reference>
<dbReference type="SUPFAM" id="SSF53335">
    <property type="entry name" value="S-adenosyl-L-methionine-dependent methyltransferases"/>
    <property type="match status" value="1"/>
</dbReference>
<dbReference type="RefSeq" id="WP_260277945.1">
    <property type="nucleotide sequence ID" value="NZ_JANAVZ010000008.1"/>
</dbReference>
<feature type="domain" description="Methyltransferase FkbM" evidence="1">
    <location>
        <begin position="135"/>
        <end position="278"/>
    </location>
</feature>
<dbReference type="Pfam" id="PF05050">
    <property type="entry name" value="Methyltransf_21"/>
    <property type="match status" value="1"/>
</dbReference>
<organism evidence="2 3">
    <name type="scientific">Paracoccus maritimus</name>
    <dbReference type="NCBI Taxonomy" id="2933292"/>
    <lineage>
        <taxon>Bacteria</taxon>
        <taxon>Pseudomonadati</taxon>
        <taxon>Pseudomonadota</taxon>
        <taxon>Alphaproteobacteria</taxon>
        <taxon>Rhodobacterales</taxon>
        <taxon>Paracoccaceae</taxon>
        <taxon>Paracoccus</taxon>
    </lineage>
</organism>
<evidence type="ECO:0000259" key="1">
    <source>
        <dbReference type="Pfam" id="PF05050"/>
    </source>
</evidence>
<dbReference type="Proteomes" id="UP001320702">
    <property type="component" value="Unassembled WGS sequence"/>
</dbReference>